<feature type="compositionally biased region" description="Low complexity" evidence="1">
    <location>
        <begin position="921"/>
        <end position="936"/>
    </location>
</feature>
<dbReference type="PANTHER" id="PTHR12673:SF270">
    <property type="entry name" value="FYVE-TYPE DOMAIN-CONTAINING PROTEIN"/>
    <property type="match status" value="1"/>
</dbReference>
<feature type="compositionally biased region" description="Low complexity" evidence="1">
    <location>
        <begin position="421"/>
        <end position="430"/>
    </location>
</feature>
<accession>A0A0C3G228</accession>
<reference evidence="3 4" key="1">
    <citation type="submission" date="2014-04" db="EMBL/GenBank/DDBJ databases">
        <authorList>
            <consortium name="DOE Joint Genome Institute"/>
            <person name="Kuo A."/>
            <person name="Tarkka M."/>
            <person name="Buscot F."/>
            <person name="Kohler A."/>
            <person name="Nagy L.G."/>
            <person name="Floudas D."/>
            <person name="Copeland A."/>
            <person name="Barry K.W."/>
            <person name="Cichocki N."/>
            <person name="Veneault-Fourrey C."/>
            <person name="LaButti K."/>
            <person name="Lindquist E.A."/>
            <person name="Lipzen A."/>
            <person name="Lundell T."/>
            <person name="Morin E."/>
            <person name="Murat C."/>
            <person name="Sun H."/>
            <person name="Tunlid A."/>
            <person name="Henrissat B."/>
            <person name="Grigoriev I.V."/>
            <person name="Hibbett D.S."/>
            <person name="Martin F."/>
            <person name="Nordberg H.P."/>
            <person name="Cantor M.N."/>
            <person name="Hua S.X."/>
        </authorList>
    </citation>
    <scope>NUCLEOTIDE SEQUENCE [LARGE SCALE GENOMIC DNA]</scope>
    <source>
        <strain evidence="3 4">F 1598</strain>
    </source>
</reference>
<dbReference type="OrthoDB" id="660555at2759"/>
<organism evidence="3 4">
    <name type="scientific">Piloderma croceum (strain F 1598)</name>
    <dbReference type="NCBI Taxonomy" id="765440"/>
    <lineage>
        <taxon>Eukaryota</taxon>
        <taxon>Fungi</taxon>
        <taxon>Dikarya</taxon>
        <taxon>Basidiomycota</taxon>
        <taxon>Agaricomycotina</taxon>
        <taxon>Agaricomycetes</taxon>
        <taxon>Agaricomycetidae</taxon>
        <taxon>Atheliales</taxon>
        <taxon>Atheliaceae</taxon>
        <taxon>Piloderma</taxon>
    </lineage>
</organism>
<feature type="compositionally biased region" description="Acidic residues" evidence="1">
    <location>
        <begin position="201"/>
        <end position="224"/>
    </location>
</feature>
<dbReference type="InterPro" id="IPR051092">
    <property type="entry name" value="FYVE_RhoGEF_PH"/>
</dbReference>
<dbReference type="GO" id="GO:0005737">
    <property type="term" value="C:cytoplasm"/>
    <property type="evidence" value="ECO:0007669"/>
    <property type="project" value="TreeGrafter"/>
</dbReference>
<evidence type="ECO:0000313" key="4">
    <source>
        <dbReference type="Proteomes" id="UP000054166"/>
    </source>
</evidence>
<dbReference type="InParanoid" id="A0A0C3G228"/>
<feature type="compositionally biased region" description="Polar residues" evidence="1">
    <location>
        <begin position="886"/>
        <end position="902"/>
    </location>
</feature>
<feature type="region of interest" description="Disordered" evidence="1">
    <location>
        <begin position="632"/>
        <end position="748"/>
    </location>
</feature>
<feature type="compositionally biased region" description="Polar residues" evidence="1">
    <location>
        <begin position="645"/>
        <end position="656"/>
    </location>
</feature>
<dbReference type="Gene3D" id="1.20.900.10">
    <property type="entry name" value="Dbl homology (DH) domain"/>
    <property type="match status" value="1"/>
</dbReference>
<feature type="compositionally biased region" description="Polar residues" evidence="1">
    <location>
        <begin position="706"/>
        <end position="729"/>
    </location>
</feature>
<dbReference type="InterPro" id="IPR001331">
    <property type="entry name" value="GDS_CDC24_CS"/>
</dbReference>
<reference evidence="4" key="2">
    <citation type="submission" date="2015-01" db="EMBL/GenBank/DDBJ databases">
        <title>Evolutionary Origins and Diversification of the Mycorrhizal Mutualists.</title>
        <authorList>
            <consortium name="DOE Joint Genome Institute"/>
            <consortium name="Mycorrhizal Genomics Consortium"/>
            <person name="Kohler A."/>
            <person name="Kuo A."/>
            <person name="Nagy L.G."/>
            <person name="Floudas D."/>
            <person name="Copeland A."/>
            <person name="Barry K.W."/>
            <person name="Cichocki N."/>
            <person name="Veneault-Fourrey C."/>
            <person name="LaButti K."/>
            <person name="Lindquist E.A."/>
            <person name="Lipzen A."/>
            <person name="Lundell T."/>
            <person name="Morin E."/>
            <person name="Murat C."/>
            <person name="Riley R."/>
            <person name="Ohm R."/>
            <person name="Sun H."/>
            <person name="Tunlid A."/>
            <person name="Henrissat B."/>
            <person name="Grigoriev I.V."/>
            <person name="Hibbett D.S."/>
            <person name="Martin F."/>
        </authorList>
    </citation>
    <scope>NUCLEOTIDE SEQUENCE [LARGE SCALE GENOMIC DNA]</scope>
    <source>
        <strain evidence="4">F 1598</strain>
    </source>
</reference>
<dbReference type="InterPro" id="IPR035899">
    <property type="entry name" value="DBL_dom_sf"/>
</dbReference>
<dbReference type="PANTHER" id="PTHR12673">
    <property type="entry name" value="FACIOGENITAL DYSPLASIA PROTEIN"/>
    <property type="match status" value="1"/>
</dbReference>
<feature type="region of interest" description="Disordered" evidence="1">
    <location>
        <begin position="198"/>
        <end position="227"/>
    </location>
</feature>
<feature type="compositionally biased region" description="Low complexity" evidence="1">
    <location>
        <begin position="735"/>
        <end position="745"/>
    </location>
</feature>
<gene>
    <name evidence="3" type="ORF">PILCRDRAFT_67584</name>
</gene>
<feature type="compositionally biased region" description="Pro residues" evidence="1">
    <location>
        <begin position="43"/>
        <end position="55"/>
    </location>
</feature>
<dbReference type="SMART" id="SM00325">
    <property type="entry name" value="RhoGEF"/>
    <property type="match status" value="1"/>
</dbReference>
<feature type="region of interest" description="Disordered" evidence="1">
    <location>
        <begin position="1"/>
        <end position="103"/>
    </location>
</feature>
<dbReference type="InterPro" id="IPR000219">
    <property type="entry name" value="DH_dom"/>
</dbReference>
<dbReference type="GO" id="GO:0005085">
    <property type="term" value="F:guanyl-nucleotide exchange factor activity"/>
    <property type="evidence" value="ECO:0007669"/>
    <property type="project" value="InterPro"/>
</dbReference>
<feature type="compositionally biased region" description="Low complexity" evidence="1">
    <location>
        <begin position="64"/>
        <end position="93"/>
    </location>
</feature>
<protein>
    <recommendedName>
        <fullName evidence="2">DH domain-containing protein</fullName>
    </recommendedName>
</protein>
<feature type="compositionally biased region" description="Polar residues" evidence="1">
    <location>
        <begin position="170"/>
        <end position="182"/>
    </location>
</feature>
<feature type="region of interest" description="Disordered" evidence="1">
    <location>
        <begin position="152"/>
        <end position="184"/>
    </location>
</feature>
<proteinExistence type="predicted"/>
<feature type="region of interest" description="Disordered" evidence="1">
    <location>
        <begin position="886"/>
        <end position="972"/>
    </location>
</feature>
<dbReference type="SUPFAM" id="SSF48065">
    <property type="entry name" value="DBL homology domain (DH-domain)"/>
    <property type="match status" value="1"/>
</dbReference>
<dbReference type="InterPro" id="IPR011993">
    <property type="entry name" value="PH-like_dom_sf"/>
</dbReference>
<dbReference type="HOGENOM" id="CLU_001714_0_0_1"/>
<feature type="region of interest" description="Disordered" evidence="1">
    <location>
        <begin position="836"/>
        <end position="870"/>
    </location>
</feature>
<sequence length="1406" mass="151690">MPQHIYNAHSPLSRSVSEGESSFLVESPPTRSFARPPKGSPVLPDPSQFPDPYPFRSPHHHLISTTPALSSAGSSSASTRSSAYTSSGSALASGDYGHVHVATGEEEEVGVAVGITSDDVVQLMGSDSHASSSAFGSQSRVPIDQTRWSEYSASIRSRSSSAGHSNTNSMHDNTAPRLTQKPSYDMGWQTVDERDEAGLLSEEETDDEPGLGDDLDDEDEEEKEEERTAAILVAEEGRGLIVRGDGIPLLQLQVEPGTTHLLVGSSSTPNAMPSFLANTLPQICNTLLALDISANFLVAVPPALASCTCLEELNLASNPLRVLPVFLSHLTSLRVLIADSTGISTLPETFSELDKLHTLSVRRNKMHALPSWLCLLFSLQTLYVDGNPFQGPWKALVDPLLAKVPMTPMYPPSTPMWPLPSASLPGSSAGTETDVGDFSDPPTSDGRFAMSPEEEDTIMPDRAPSLRATTVPSSAVDSEEKSLAVRHGLTRTRTAPNRVAYNKSRVINGTSMIDHPVPASAHQLSSKPVEDSGYFGDQRELRRMRSAGEIRGNLSTEPPALDGVLLNPSTASSVRPGFTQYGSSASSSNLPNVQVDPDLVIPQRLASLSVSSRGASNSRPAFTQSLWDNISESGDDLTSPESKRTFSANNSNTSGRNFVRENRQSHAEQSSTERHSTLRSRDGKDKGGRKWGFLKKMSMGKMRLDSPTSSGRSTPMNISGPSPNSQPSYSRVAKPDSPSDPSTSPRINMRISTTGALGALSIGPASTPSLHTIERKLSNNALKAVQHTAAVPSPGGLVPTTSKNSKAAKRRSFLPIDTPPLNIPEPSTFVLGLTASNDDDADDAKKMASSIPDVAELSRREEEKLRESSTRALRSVMAYLKDMNDLNQTQTNSPSTYGSSDENAGGASRSRRPTIVDRGVSDGSISRSGSSGQLRSMEAMAGLRDGNTTQTMSVATTDSSGSGSGEERKFKDDRSKRAMVVREIVETERTYVKGLAELVDLYIKPGAAPVNMLSGVGSNKDTVVPAAERKIVFNGLDALFSFHKDNFLPALEVAAAPMMKPAAVLQEADSDGQLSLNVGRAVASMFIKHAAFMRMYSSYINNFDNSLQRVKYWSSDRLTPGKEGSPSAMLPGSSTTQLVGLGLTMSAVSNAGMTDSGSLSSNGMTNLTTSQKKRIKSYLKRCRMSPRHSQLNLEGYLLLPVQRIPRYRLLLEELVRSTPPSNGYVEDPLDKALVEITSLANSMNEGKRESESRRKLVQWQSRIRGRFPSPLVQPHRRLIMDGPLLLTRVVRKAMVSFEVFNALGETSTVQVDCLAPELTPRTLVGILCNDLLVLCRDPSEGKDSSSPVDLWAVLRMQTLPQPASIVHGNALRLVDNKAILYFDAPSPSDALNWYRAINLHIPDSKA</sequence>
<feature type="compositionally biased region" description="Basic and acidic residues" evidence="1">
    <location>
        <begin position="856"/>
        <end position="869"/>
    </location>
</feature>
<evidence type="ECO:0000313" key="3">
    <source>
        <dbReference type="EMBL" id="KIM84621.1"/>
    </source>
</evidence>
<dbReference type="SUPFAM" id="SSF52058">
    <property type="entry name" value="L domain-like"/>
    <property type="match status" value="1"/>
</dbReference>
<dbReference type="SUPFAM" id="SSF50729">
    <property type="entry name" value="PH domain-like"/>
    <property type="match status" value="1"/>
</dbReference>
<feature type="domain" description="DH" evidence="2">
    <location>
        <begin position="976"/>
        <end position="1246"/>
    </location>
</feature>
<feature type="compositionally biased region" description="Low complexity" evidence="1">
    <location>
        <begin position="152"/>
        <end position="169"/>
    </location>
</feature>
<dbReference type="EMBL" id="KN832987">
    <property type="protein sequence ID" value="KIM84621.1"/>
    <property type="molecule type" value="Genomic_DNA"/>
</dbReference>
<dbReference type="Gene3D" id="2.30.29.30">
    <property type="entry name" value="Pleckstrin-homology domain (PH domain)/Phosphotyrosine-binding domain (PTB)"/>
    <property type="match status" value="1"/>
</dbReference>
<feature type="compositionally biased region" description="Basic and acidic residues" evidence="1">
    <location>
        <begin position="658"/>
        <end position="688"/>
    </location>
</feature>
<feature type="region of interest" description="Disordered" evidence="1">
    <location>
        <begin position="549"/>
        <end position="568"/>
    </location>
</feature>
<dbReference type="InterPro" id="IPR032675">
    <property type="entry name" value="LRR_dom_sf"/>
</dbReference>
<dbReference type="Proteomes" id="UP000054166">
    <property type="component" value="Unassembled WGS sequence"/>
</dbReference>
<evidence type="ECO:0000256" key="1">
    <source>
        <dbReference type="SAM" id="MobiDB-lite"/>
    </source>
</evidence>
<dbReference type="STRING" id="765440.A0A0C3G228"/>
<evidence type="ECO:0000259" key="2">
    <source>
        <dbReference type="PROSITE" id="PS50010"/>
    </source>
</evidence>
<feature type="compositionally biased region" description="Polar residues" evidence="1">
    <location>
        <begin position="10"/>
        <end position="20"/>
    </location>
</feature>
<keyword evidence="4" id="KW-1185">Reference proteome</keyword>
<dbReference type="Pfam" id="PF00621">
    <property type="entry name" value="RhoGEF"/>
    <property type="match status" value="1"/>
</dbReference>
<feature type="region of interest" description="Disordered" evidence="1">
    <location>
        <begin position="421"/>
        <end position="444"/>
    </location>
</feature>
<dbReference type="PROSITE" id="PS50010">
    <property type="entry name" value="DH_2"/>
    <property type="match status" value="1"/>
</dbReference>
<name>A0A0C3G228_PILCF</name>
<dbReference type="Gene3D" id="3.80.10.10">
    <property type="entry name" value="Ribonuclease Inhibitor"/>
    <property type="match status" value="1"/>
</dbReference>
<dbReference type="GO" id="GO:0035556">
    <property type="term" value="P:intracellular signal transduction"/>
    <property type="evidence" value="ECO:0007669"/>
    <property type="project" value="InterPro"/>
</dbReference>
<feature type="compositionally biased region" description="Polar residues" evidence="1">
    <location>
        <begin position="946"/>
        <end position="958"/>
    </location>
</feature>
<dbReference type="PROSITE" id="PS00741">
    <property type="entry name" value="DH_1"/>
    <property type="match status" value="1"/>
</dbReference>
<dbReference type="CDD" id="cd00160">
    <property type="entry name" value="RhoGEF"/>
    <property type="match status" value="1"/>
</dbReference>